<feature type="region of interest" description="Disordered" evidence="1">
    <location>
        <begin position="1"/>
        <end position="24"/>
    </location>
</feature>
<sequence length="133" mass="13563">MTASATPSPVASATLSPTPTPSASVDVDALVTASPSVSIPGSRDVDATIRGQIALRGVDGITVTSGSDEQVKALLLPYTVVRDARGLVCEEGEAPYSCSMEQLQTAIKKGGTLFAKVTIKDGVATQVEDITEG</sequence>
<organism evidence="2 3">
    <name type="scientific">Streptosporangium oxazolinicum</name>
    <dbReference type="NCBI Taxonomy" id="909287"/>
    <lineage>
        <taxon>Bacteria</taxon>
        <taxon>Bacillati</taxon>
        <taxon>Actinomycetota</taxon>
        <taxon>Actinomycetes</taxon>
        <taxon>Streptosporangiales</taxon>
        <taxon>Streptosporangiaceae</taxon>
        <taxon>Streptosporangium</taxon>
    </lineage>
</organism>
<protein>
    <submittedName>
        <fullName evidence="2">Uncharacterized protein</fullName>
    </submittedName>
</protein>
<gene>
    <name evidence="2" type="ORF">GCM10022252_02070</name>
</gene>
<evidence type="ECO:0000313" key="3">
    <source>
        <dbReference type="Proteomes" id="UP001501251"/>
    </source>
</evidence>
<proteinExistence type="predicted"/>
<reference evidence="3" key="1">
    <citation type="journal article" date="2019" name="Int. J. Syst. Evol. Microbiol.">
        <title>The Global Catalogue of Microorganisms (GCM) 10K type strain sequencing project: providing services to taxonomists for standard genome sequencing and annotation.</title>
        <authorList>
            <consortium name="The Broad Institute Genomics Platform"/>
            <consortium name="The Broad Institute Genome Sequencing Center for Infectious Disease"/>
            <person name="Wu L."/>
            <person name="Ma J."/>
        </authorList>
    </citation>
    <scope>NUCLEOTIDE SEQUENCE [LARGE SCALE GENOMIC DNA]</scope>
    <source>
        <strain evidence="3">JCM 17388</strain>
    </source>
</reference>
<evidence type="ECO:0000313" key="2">
    <source>
        <dbReference type="EMBL" id="GAA4179931.1"/>
    </source>
</evidence>
<dbReference type="Proteomes" id="UP001501251">
    <property type="component" value="Unassembled WGS sequence"/>
</dbReference>
<accession>A0ABP8A906</accession>
<dbReference type="EMBL" id="BAABAQ010000001">
    <property type="protein sequence ID" value="GAA4179931.1"/>
    <property type="molecule type" value="Genomic_DNA"/>
</dbReference>
<keyword evidence="3" id="KW-1185">Reference proteome</keyword>
<name>A0ABP8A906_9ACTN</name>
<evidence type="ECO:0000256" key="1">
    <source>
        <dbReference type="SAM" id="MobiDB-lite"/>
    </source>
</evidence>
<comment type="caution">
    <text evidence="2">The sequence shown here is derived from an EMBL/GenBank/DDBJ whole genome shotgun (WGS) entry which is preliminary data.</text>
</comment>